<feature type="compositionally biased region" description="Polar residues" evidence="1">
    <location>
        <begin position="316"/>
        <end position="333"/>
    </location>
</feature>
<keyword evidence="4" id="KW-1185">Reference proteome</keyword>
<dbReference type="InterPro" id="IPR041457">
    <property type="entry name" value="CxC2_KDZ-assoc"/>
</dbReference>
<proteinExistence type="predicted"/>
<dbReference type="EMBL" id="JARJLG010000305">
    <property type="protein sequence ID" value="KAJ7718493.1"/>
    <property type="molecule type" value="Genomic_DNA"/>
</dbReference>
<comment type="caution">
    <text evidence="3">The sequence shown here is derived from an EMBL/GenBank/DDBJ whole genome shotgun (WGS) entry which is preliminary data.</text>
</comment>
<gene>
    <name evidence="3" type="ORF">DFH07DRAFT_784927</name>
</gene>
<evidence type="ECO:0000313" key="4">
    <source>
        <dbReference type="Proteomes" id="UP001215280"/>
    </source>
</evidence>
<evidence type="ECO:0000259" key="2">
    <source>
        <dbReference type="Pfam" id="PF18803"/>
    </source>
</evidence>
<accession>A0AAD7MI24</accession>
<protein>
    <recommendedName>
        <fullName evidence="2">CxC2-like cysteine cluster KDZ transposase-associated domain-containing protein</fullName>
    </recommendedName>
</protein>
<feature type="compositionally biased region" description="Acidic residues" evidence="1">
    <location>
        <begin position="1417"/>
        <end position="1426"/>
    </location>
</feature>
<evidence type="ECO:0000313" key="3">
    <source>
        <dbReference type="EMBL" id="KAJ7718493.1"/>
    </source>
</evidence>
<reference evidence="3" key="1">
    <citation type="submission" date="2023-03" db="EMBL/GenBank/DDBJ databases">
        <title>Massive genome expansion in bonnet fungi (Mycena s.s.) driven by repeated elements and novel gene families across ecological guilds.</title>
        <authorList>
            <consortium name="Lawrence Berkeley National Laboratory"/>
            <person name="Harder C.B."/>
            <person name="Miyauchi S."/>
            <person name="Viragh M."/>
            <person name="Kuo A."/>
            <person name="Thoen E."/>
            <person name="Andreopoulos B."/>
            <person name="Lu D."/>
            <person name="Skrede I."/>
            <person name="Drula E."/>
            <person name="Henrissat B."/>
            <person name="Morin E."/>
            <person name="Kohler A."/>
            <person name="Barry K."/>
            <person name="LaButti K."/>
            <person name="Morin E."/>
            <person name="Salamov A."/>
            <person name="Lipzen A."/>
            <person name="Mereny Z."/>
            <person name="Hegedus B."/>
            <person name="Baldrian P."/>
            <person name="Stursova M."/>
            <person name="Weitz H."/>
            <person name="Taylor A."/>
            <person name="Grigoriev I.V."/>
            <person name="Nagy L.G."/>
            <person name="Martin F."/>
            <person name="Kauserud H."/>
        </authorList>
    </citation>
    <scope>NUCLEOTIDE SEQUENCE</scope>
    <source>
        <strain evidence="3">CBHHK188m</strain>
    </source>
</reference>
<dbReference type="InterPro" id="IPR040521">
    <property type="entry name" value="KDZ"/>
</dbReference>
<feature type="domain" description="CxC2-like cysteine cluster KDZ transposase-associated" evidence="2">
    <location>
        <begin position="607"/>
        <end position="662"/>
    </location>
</feature>
<feature type="region of interest" description="Disordered" evidence="1">
    <location>
        <begin position="1416"/>
        <end position="1437"/>
    </location>
</feature>
<dbReference type="Pfam" id="PF18758">
    <property type="entry name" value="KDZ"/>
    <property type="match status" value="1"/>
</dbReference>
<name>A0AAD7MI24_9AGAR</name>
<feature type="region of interest" description="Disordered" evidence="1">
    <location>
        <begin position="25"/>
        <end position="79"/>
    </location>
</feature>
<feature type="compositionally biased region" description="Low complexity" evidence="1">
    <location>
        <begin position="347"/>
        <end position="356"/>
    </location>
</feature>
<evidence type="ECO:0000256" key="1">
    <source>
        <dbReference type="SAM" id="MobiDB-lite"/>
    </source>
</evidence>
<feature type="region of interest" description="Disordered" evidence="1">
    <location>
        <begin position="314"/>
        <end position="357"/>
    </location>
</feature>
<sequence length="1437" mass="163431">MQLPELQARARAWELEETRARLWRDMEENPPAPLAGPSRTDTTIRTAGQDENRRAFTRRLSTGGKRRDNRHVSPPRNTYSYLRPHFREGPIRIRRRPAEQTLAFAGKRAPRVEPLSAEDLYLDEARLPLLEDLLDHHVCGICLAVKSHPVSFVGSIFVMFDAPFRHYDEEKSIEHDHKDWKDESKCGPAVSDLMARPKRVGISNEDIQVNRKFDEQKQFDDTRWTALAPRLCESTCWRKSARECRRVSRYWGRCTIKKRLLAGWKWEWDRAWRGGGMLPDMITKDVRCPTRATPIIRRPGAKLAPKNFIPLAPSSPRCSQASLHPSMASSSQSHQRKKPKPALRGMITTSTISSRSIDNRRQRNNVCLLEQAAGPSSEPPPGHWEEDLATSAARSDPAFTYRLGDDSLSAQRDDFDIPDNGIQLIIPPVVRNPNSDRPLKTWYPYNDEYVWEQLRREGRGARKTYTRCGTRHCDRDVLFCCVDGACTGQVMHCARCIVVVHAQLPTHFVERWTGTHFKRKRTLLRDLGLRTQLGHPPGIVCPFKQAAVHDFVLYDLSGVHQIAVDYCGCLKQKREGEEAGLTGEGDWVDLDDDWGSTDMDTGHLRHVPHRTQLLRACWWPATVRAPNTCATFGLLRLFQVLNCLGKLSAYDFLRGLELVTNHDGLDKPPDRWKPFMHIVRQWREVKRMKRAKRSHSAGGTRATKQGELVPRCRACPQLGWNLPEDWESIDPLFRYIYFLFLAEDANFRLSNRNMSSEVADPIFGDGLGFFCKREGEDRYKAHIAKNVSEQEVSNCSGFQAMFMANTRRVKGLRTTGIGGVTCSRHNMWQPNGIGDLQCGERYCNMDYILLSTLLPFLLLYVVISYDIACQFAINFWDRMKKMPESLHLKLLPENVWWKVPNFHLPAHKKRCHSPYSFHWTWGAGMMHGEGVEQNWSFSNGAAASTQLMDRVLPQRLAISIKEGTKHRTTLEAFTSALEELRPDDVREWKAWVLRWESEQHTDNSEAPFELAEEGILLREVQLQIATEELVCTEDGVEIEMEHTPGTFVGMGLDLEEVQRRLELDIRVLKDPSPAQRLAFTKRRTTLLKRIHKFRGIQRVYMPALRALLSDSQKQVLDGNGEQLPEATRLFMLSEIPDARLRGRACTTGLPEIEARMREGEAGEALDGVRLGLRTCTMTNHYKILNWMGQGMMTRAQAILRQINIKIHGAKLRYRYSRAALLALRGHGVWEERLKVLGDDDVRALNERALTAEEKAQNNHWAELGGAIVEGGVDRAAALARGEGGQTLSWIWYTIGVTSADAAEDVRLHEGNIYLLGLRTHAAVFRGCTAPARGNAPDRGIRLHKASKWDVLAEEELGGSDAALTEGRQAYATEHADTEQATCADLERRWRGILLKADAFLEGNVELDAEAAVSVELELGEDLDPEQEEARLEGEEEE</sequence>
<dbReference type="Proteomes" id="UP001215280">
    <property type="component" value="Unassembled WGS sequence"/>
</dbReference>
<feature type="compositionally biased region" description="Basic and acidic residues" evidence="1">
    <location>
        <begin position="1427"/>
        <end position="1437"/>
    </location>
</feature>
<organism evidence="3 4">
    <name type="scientific">Mycena maculata</name>
    <dbReference type="NCBI Taxonomy" id="230809"/>
    <lineage>
        <taxon>Eukaryota</taxon>
        <taxon>Fungi</taxon>
        <taxon>Dikarya</taxon>
        <taxon>Basidiomycota</taxon>
        <taxon>Agaricomycotina</taxon>
        <taxon>Agaricomycetes</taxon>
        <taxon>Agaricomycetidae</taxon>
        <taxon>Agaricales</taxon>
        <taxon>Marasmiineae</taxon>
        <taxon>Mycenaceae</taxon>
        <taxon>Mycena</taxon>
    </lineage>
</organism>
<feature type="domain" description="CxC2-like cysteine cluster KDZ transposase-associated" evidence="2">
    <location>
        <begin position="524"/>
        <end position="573"/>
    </location>
</feature>
<dbReference type="Pfam" id="PF18803">
    <property type="entry name" value="CxC2"/>
    <property type="match status" value="2"/>
</dbReference>